<dbReference type="AlphaFoldDB" id="A0A0E0D3M0"/>
<proteinExistence type="predicted"/>
<evidence type="ECO:0000313" key="3">
    <source>
        <dbReference type="EnsemblPlants" id="OMERI03G23290.1"/>
    </source>
</evidence>
<keyword evidence="2" id="KW-0812">Transmembrane</keyword>
<reference evidence="3" key="2">
    <citation type="submission" date="2018-05" db="EMBL/GenBank/DDBJ databases">
        <title>OmerRS3 (Oryza meridionalis Reference Sequence Version 3).</title>
        <authorList>
            <person name="Zhang J."/>
            <person name="Kudrna D."/>
            <person name="Lee S."/>
            <person name="Talag J."/>
            <person name="Welchert J."/>
            <person name="Wing R.A."/>
        </authorList>
    </citation>
    <scope>NUCLEOTIDE SEQUENCE [LARGE SCALE GENOMIC DNA]</scope>
    <source>
        <strain evidence="3">cv. OR44</strain>
    </source>
</reference>
<dbReference type="HOGENOM" id="CLU_1024435_0_0_1"/>
<feature type="region of interest" description="Disordered" evidence="1">
    <location>
        <begin position="246"/>
        <end position="272"/>
    </location>
</feature>
<feature type="region of interest" description="Disordered" evidence="1">
    <location>
        <begin position="169"/>
        <end position="233"/>
    </location>
</feature>
<reference evidence="3" key="1">
    <citation type="submission" date="2015-04" db="UniProtKB">
        <authorList>
            <consortium name="EnsemblPlants"/>
        </authorList>
    </citation>
    <scope>IDENTIFICATION</scope>
</reference>
<dbReference type="EnsemblPlants" id="OMERI03G23290.1">
    <property type="protein sequence ID" value="OMERI03G23290.1"/>
    <property type="gene ID" value="OMERI03G23290"/>
</dbReference>
<dbReference type="Pfam" id="PF14476">
    <property type="entry name" value="Chloroplast_duf"/>
    <property type="match status" value="1"/>
</dbReference>
<dbReference type="PANTHER" id="PTHR33358">
    <property type="entry name" value="F-BOX PROTEIN WITH A DOMAIN PROTEIN"/>
    <property type="match status" value="1"/>
</dbReference>
<name>A0A0E0D3M0_9ORYZ</name>
<dbReference type="STRING" id="40149.A0A0E0D3M0"/>
<evidence type="ECO:0000256" key="2">
    <source>
        <dbReference type="SAM" id="Phobius"/>
    </source>
</evidence>
<keyword evidence="2" id="KW-1133">Transmembrane helix</keyword>
<keyword evidence="2" id="KW-0472">Membrane</keyword>
<sequence length="272" mass="28956">MHRILDVLKSKDEHQYITVGKMVLSLNKGLAMAGLALAGTTAVATAFIGSSEASARRLWWKGTAAAADVDKGGGTGACEDSGMDEDEDGGAWQMWAGTAGWTRMRTTVAVRRMRARTTRWTLATMAEGIRATRRGWWPRLGGCGRGRRRRPGWMRTTVAAVVAAVDEVRGRGGRGGRGPLPRRTEVTEMAAVADEGGDDDRRGDGDAGHGGRGGGPVERDDDSGERGRSGWRVGDADALVINKCIAEDSKKTGTGTRGLHGLDVNGKERGRQ</sequence>
<dbReference type="Proteomes" id="UP000008021">
    <property type="component" value="Chromosome 3"/>
</dbReference>
<dbReference type="InterPro" id="IPR027949">
    <property type="entry name" value="Chloroplast_duf"/>
</dbReference>
<feature type="transmembrane region" description="Helical" evidence="2">
    <location>
        <begin position="30"/>
        <end position="49"/>
    </location>
</feature>
<feature type="compositionally biased region" description="Basic and acidic residues" evidence="1">
    <location>
        <begin position="199"/>
        <end position="209"/>
    </location>
</feature>
<keyword evidence="4" id="KW-1185">Reference proteome</keyword>
<dbReference type="Gramene" id="OMERI03G23290.1">
    <property type="protein sequence ID" value="OMERI03G23290.1"/>
    <property type="gene ID" value="OMERI03G23290"/>
</dbReference>
<dbReference type="PANTHER" id="PTHR33358:SF12">
    <property type="entry name" value="F-BOX PROTEIN WITH A DOMAIN PROTEIN"/>
    <property type="match status" value="1"/>
</dbReference>
<protein>
    <submittedName>
        <fullName evidence="3">Uncharacterized protein</fullName>
    </submittedName>
</protein>
<evidence type="ECO:0000256" key="1">
    <source>
        <dbReference type="SAM" id="MobiDB-lite"/>
    </source>
</evidence>
<accession>A0A0E0D3M0</accession>
<evidence type="ECO:0000313" key="4">
    <source>
        <dbReference type="Proteomes" id="UP000008021"/>
    </source>
</evidence>
<organism evidence="3">
    <name type="scientific">Oryza meridionalis</name>
    <dbReference type="NCBI Taxonomy" id="40149"/>
    <lineage>
        <taxon>Eukaryota</taxon>
        <taxon>Viridiplantae</taxon>
        <taxon>Streptophyta</taxon>
        <taxon>Embryophyta</taxon>
        <taxon>Tracheophyta</taxon>
        <taxon>Spermatophyta</taxon>
        <taxon>Magnoliopsida</taxon>
        <taxon>Liliopsida</taxon>
        <taxon>Poales</taxon>
        <taxon>Poaceae</taxon>
        <taxon>BOP clade</taxon>
        <taxon>Oryzoideae</taxon>
        <taxon>Oryzeae</taxon>
        <taxon>Oryzinae</taxon>
        <taxon>Oryza</taxon>
    </lineage>
</organism>